<gene>
    <name evidence="1" type="ORF">FBZ83_12344</name>
</gene>
<organism evidence="1 2">
    <name type="scientific">Azospirillum brasilense</name>
    <dbReference type="NCBI Taxonomy" id="192"/>
    <lineage>
        <taxon>Bacteria</taxon>
        <taxon>Pseudomonadati</taxon>
        <taxon>Pseudomonadota</taxon>
        <taxon>Alphaproteobacteria</taxon>
        <taxon>Rhodospirillales</taxon>
        <taxon>Azospirillaceae</taxon>
        <taxon>Azospirillum</taxon>
    </lineage>
</organism>
<protein>
    <recommendedName>
        <fullName evidence="3">Peptidase C-terminal archaeal/bacterial domain-containing protein</fullName>
    </recommendedName>
</protein>
<name>A0A560BSM5_AZOBR</name>
<dbReference type="Pfam" id="PF00353">
    <property type="entry name" value="HemolysinCabind"/>
    <property type="match status" value="1"/>
</dbReference>
<evidence type="ECO:0008006" key="3">
    <source>
        <dbReference type="Google" id="ProtNLM"/>
    </source>
</evidence>
<dbReference type="InterPro" id="IPR001343">
    <property type="entry name" value="Hemolysn_Ca-bd"/>
</dbReference>
<evidence type="ECO:0000313" key="2">
    <source>
        <dbReference type="Proteomes" id="UP000318529"/>
    </source>
</evidence>
<dbReference type="SUPFAM" id="SSF51120">
    <property type="entry name" value="beta-Roll"/>
    <property type="match status" value="1"/>
</dbReference>
<dbReference type="AlphaFoldDB" id="A0A560BSM5"/>
<comment type="caution">
    <text evidence="1">The sequence shown here is derived from an EMBL/GenBank/DDBJ whole genome shotgun (WGS) entry which is preliminary data.</text>
</comment>
<sequence length="335" mass="35145">MARNPYWSDNLATQVRRLEAWQHPDAHVSFAKSSSTFYENDGGARGSFTSTETLDFVTVNLSTNAEYTFVGVGTYQVSINLYDSGGYLLLTVDGDDIGYRDPYRADSIVQFRPDAPGTYYLSISNSYTAGSGDWGLGVAEDIGGDEKNSGPAAPSVSVTMKRTVGGVTEDVRVAAYDGPVPGLQWTFLGDARNEVLGGSDGNDFINLLGGDDAATGGAGDDVLDGGSGSNWLVGGAGKDTFFVDGRGGVTTWSTVTDLERGELSTLWGYKEGVSKLSWEEIGGASGYNGATVHCDIDGNGTIDASMTFSGKTVGAMTFSTGTTADANSYVAFFQA</sequence>
<reference evidence="1 2" key="1">
    <citation type="submission" date="2019-06" db="EMBL/GenBank/DDBJ databases">
        <title>Genomic Encyclopedia of Type Strains, Phase IV (KMG-V): Genome sequencing to study the core and pangenomes of soil and plant-associated prokaryotes.</title>
        <authorList>
            <person name="Whitman W."/>
        </authorList>
    </citation>
    <scope>NUCLEOTIDE SEQUENCE [LARGE SCALE GENOMIC DNA]</scope>
    <source>
        <strain evidence="1 2">BR 11650</strain>
    </source>
</reference>
<dbReference type="InterPro" id="IPR011049">
    <property type="entry name" value="Serralysin-like_metalloprot_C"/>
</dbReference>
<dbReference type="Proteomes" id="UP000318529">
    <property type="component" value="Unassembled WGS sequence"/>
</dbReference>
<dbReference type="GO" id="GO:0005509">
    <property type="term" value="F:calcium ion binding"/>
    <property type="evidence" value="ECO:0007669"/>
    <property type="project" value="InterPro"/>
</dbReference>
<evidence type="ECO:0000313" key="1">
    <source>
        <dbReference type="EMBL" id="TWA75618.1"/>
    </source>
</evidence>
<dbReference type="EMBL" id="VITH01000023">
    <property type="protein sequence ID" value="TWA75618.1"/>
    <property type="molecule type" value="Genomic_DNA"/>
</dbReference>
<proteinExistence type="predicted"/>
<dbReference type="Gene3D" id="2.150.10.10">
    <property type="entry name" value="Serralysin-like metalloprotease, C-terminal"/>
    <property type="match status" value="1"/>
</dbReference>
<accession>A0A560BSM5</accession>
<dbReference type="PRINTS" id="PR00313">
    <property type="entry name" value="CABNDNGRPT"/>
</dbReference>